<evidence type="ECO:0000256" key="6">
    <source>
        <dbReference type="ARBA" id="ARBA00023136"/>
    </source>
</evidence>
<name>A0A4U1BRE3_9GAMM</name>
<feature type="transmembrane region" description="Helical" evidence="7">
    <location>
        <begin position="288"/>
        <end position="310"/>
    </location>
</feature>
<feature type="transmembrane region" description="Helical" evidence="7">
    <location>
        <begin position="139"/>
        <end position="157"/>
    </location>
</feature>
<proteinExistence type="inferred from homology"/>
<organism evidence="9 10">
    <name type="scientific">Ferrimonas aestuarii</name>
    <dbReference type="NCBI Taxonomy" id="2569539"/>
    <lineage>
        <taxon>Bacteria</taxon>
        <taxon>Pseudomonadati</taxon>
        <taxon>Pseudomonadota</taxon>
        <taxon>Gammaproteobacteria</taxon>
        <taxon>Alteromonadales</taxon>
        <taxon>Ferrimonadaceae</taxon>
        <taxon>Ferrimonas</taxon>
    </lineage>
</organism>
<sequence>MIVTLAKRWSVGGWLIAAILLLPLAALIIQAIPPDPEHFDHLANTVLNSYIITTILLVLLVSIGCLLLGVPVAWLIAMCRFPGHRHFQWAMLLPLAMPGYLIAYVYTDLLDYAGPIQSWLRDWMGWQRPSDYQFPQVRSLGGAAVMLSLVLFPYVYMMARTAFMEQSGALIQASRTMGLSPLRSFFRLSLPLARPAITVGVALAAMETLADFATVSYFAVNTLTTAVYDTWLSYGSLASAAKLSCMMLAAALALILGERFARRQKQRFQNNHGAAGTGVYLLTGLKKWLAFGFCALLLGLSFVLPAAILLDYAFEYFDADRLGALWHHGGNSFLVAGLTAVTTAILALLLQFMSRMSPRALDRWPARVSGFGYAMPGTVLAIGILAPMVWLDNGINYVAEWLSLPLPGLLLSGSLLALIFGYCVRFIAVPLGSVEASYQRLSPNLDKATLSMGHGPSVILQKVHLPLLRRGLLAASLIVFLEAMKELPAALLLKPIGFETLSTYVYQYVSDEALELGALPALLIVALGLIPIVMLNRNLENQP</sequence>
<feature type="transmembrane region" description="Helical" evidence="7">
    <location>
        <begin position="196"/>
        <end position="219"/>
    </location>
</feature>
<feature type="transmembrane region" description="Helical" evidence="7">
    <location>
        <begin position="472"/>
        <end position="493"/>
    </location>
</feature>
<feature type="domain" description="ABC transmembrane type-1" evidence="8">
    <location>
        <begin position="329"/>
        <end position="535"/>
    </location>
</feature>
<reference evidence="9 10" key="1">
    <citation type="submission" date="2019-04" db="EMBL/GenBank/DDBJ databases">
        <authorList>
            <person name="Hwang J.C."/>
        </authorList>
    </citation>
    <scope>NUCLEOTIDE SEQUENCE [LARGE SCALE GENOMIC DNA]</scope>
    <source>
        <strain evidence="9 10">IMCC35002</strain>
    </source>
</reference>
<dbReference type="FunFam" id="1.10.3720.10:FF:000088">
    <property type="entry name" value="Iron(III) ABC transporter, permease protein"/>
    <property type="match status" value="1"/>
</dbReference>
<feature type="transmembrane region" description="Helical" evidence="7">
    <location>
        <begin position="52"/>
        <end position="77"/>
    </location>
</feature>
<dbReference type="PANTHER" id="PTHR30183:SF2">
    <property type="entry name" value="IRON UTILIZATION PROTEIN"/>
    <property type="match status" value="1"/>
</dbReference>
<evidence type="ECO:0000256" key="1">
    <source>
        <dbReference type="ARBA" id="ARBA00004651"/>
    </source>
</evidence>
<evidence type="ECO:0000259" key="8">
    <source>
        <dbReference type="PROSITE" id="PS50928"/>
    </source>
</evidence>
<dbReference type="SUPFAM" id="SSF161098">
    <property type="entry name" value="MetI-like"/>
    <property type="match status" value="2"/>
</dbReference>
<evidence type="ECO:0000256" key="5">
    <source>
        <dbReference type="ARBA" id="ARBA00022989"/>
    </source>
</evidence>
<dbReference type="OrthoDB" id="9790211at2"/>
<dbReference type="PROSITE" id="PS50928">
    <property type="entry name" value="ABC_TM1"/>
    <property type="match status" value="2"/>
</dbReference>
<evidence type="ECO:0000256" key="7">
    <source>
        <dbReference type="RuleBase" id="RU363032"/>
    </source>
</evidence>
<evidence type="ECO:0000256" key="2">
    <source>
        <dbReference type="ARBA" id="ARBA00022448"/>
    </source>
</evidence>
<dbReference type="CDD" id="cd06261">
    <property type="entry name" value="TM_PBP2"/>
    <property type="match status" value="2"/>
</dbReference>
<dbReference type="Gene3D" id="1.10.3720.10">
    <property type="entry name" value="MetI-like"/>
    <property type="match status" value="2"/>
</dbReference>
<gene>
    <name evidence="9" type="ORF">FCL42_06435</name>
</gene>
<dbReference type="EMBL" id="SWCJ01000003">
    <property type="protein sequence ID" value="TKB56765.1"/>
    <property type="molecule type" value="Genomic_DNA"/>
</dbReference>
<comment type="similarity">
    <text evidence="7">Belongs to the binding-protein-dependent transport system permease family.</text>
</comment>
<feature type="transmembrane region" description="Helical" evidence="7">
    <location>
        <begin position="89"/>
        <end position="107"/>
    </location>
</feature>
<evidence type="ECO:0000313" key="10">
    <source>
        <dbReference type="Proteomes" id="UP000305675"/>
    </source>
</evidence>
<keyword evidence="4 7" id="KW-0812">Transmembrane</keyword>
<protein>
    <submittedName>
        <fullName evidence="9">Iron ABC transporter permease</fullName>
    </submittedName>
</protein>
<evidence type="ECO:0000256" key="4">
    <source>
        <dbReference type="ARBA" id="ARBA00022692"/>
    </source>
</evidence>
<feature type="transmembrane region" description="Helical" evidence="7">
    <location>
        <begin position="513"/>
        <end position="535"/>
    </location>
</feature>
<feature type="transmembrane region" description="Helical" evidence="7">
    <location>
        <begin position="330"/>
        <end position="350"/>
    </location>
</feature>
<feature type="domain" description="ABC transmembrane type-1" evidence="8">
    <location>
        <begin position="51"/>
        <end position="256"/>
    </location>
</feature>
<dbReference type="Pfam" id="PF00528">
    <property type="entry name" value="BPD_transp_1"/>
    <property type="match status" value="1"/>
</dbReference>
<evidence type="ECO:0000313" key="9">
    <source>
        <dbReference type="EMBL" id="TKB56765.1"/>
    </source>
</evidence>
<feature type="transmembrane region" description="Helical" evidence="7">
    <location>
        <begin position="231"/>
        <end position="257"/>
    </location>
</feature>
<feature type="transmembrane region" description="Helical" evidence="7">
    <location>
        <begin position="371"/>
        <end position="390"/>
    </location>
</feature>
<dbReference type="AlphaFoldDB" id="A0A4U1BRE3"/>
<dbReference type="Proteomes" id="UP000305675">
    <property type="component" value="Unassembled WGS sequence"/>
</dbReference>
<feature type="transmembrane region" description="Helical" evidence="7">
    <location>
        <begin position="12"/>
        <end position="32"/>
    </location>
</feature>
<accession>A0A4U1BRE3</accession>
<keyword evidence="2 7" id="KW-0813">Transport</keyword>
<feature type="transmembrane region" description="Helical" evidence="7">
    <location>
        <begin position="410"/>
        <end position="431"/>
    </location>
</feature>
<dbReference type="GO" id="GO:0055085">
    <property type="term" value="P:transmembrane transport"/>
    <property type="evidence" value="ECO:0007669"/>
    <property type="project" value="InterPro"/>
</dbReference>
<keyword evidence="5 7" id="KW-1133">Transmembrane helix</keyword>
<comment type="caution">
    <text evidence="9">The sequence shown here is derived from an EMBL/GenBank/DDBJ whole genome shotgun (WGS) entry which is preliminary data.</text>
</comment>
<dbReference type="RefSeq" id="WP_136862569.1">
    <property type="nucleotide sequence ID" value="NZ_SWCJ01000003.1"/>
</dbReference>
<dbReference type="PANTHER" id="PTHR30183">
    <property type="entry name" value="MOLYBDENUM TRANSPORT SYSTEM PERMEASE PROTEIN MODB"/>
    <property type="match status" value="1"/>
</dbReference>
<keyword evidence="6 7" id="KW-0472">Membrane</keyword>
<comment type="subcellular location">
    <subcellularLocation>
        <location evidence="1 7">Cell membrane</location>
        <topology evidence="1 7">Multi-pass membrane protein</topology>
    </subcellularLocation>
</comment>
<dbReference type="InterPro" id="IPR000515">
    <property type="entry name" value="MetI-like"/>
</dbReference>
<dbReference type="GO" id="GO:0005886">
    <property type="term" value="C:plasma membrane"/>
    <property type="evidence" value="ECO:0007669"/>
    <property type="project" value="UniProtKB-SubCell"/>
</dbReference>
<dbReference type="InterPro" id="IPR035906">
    <property type="entry name" value="MetI-like_sf"/>
</dbReference>
<evidence type="ECO:0000256" key="3">
    <source>
        <dbReference type="ARBA" id="ARBA00022475"/>
    </source>
</evidence>
<keyword evidence="10" id="KW-1185">Reference proteome</keyword>
<keyword evidence="3" id="KW-1003">Cell membrane</keyword>